<feature type="transmembrane region" description="Helical" evidence="2">
    <location>
        <begin position="47"/>
        <end position="67"/>
    </location>
</feature>
<keyword evidence="2" id="KW-0812">Transmembrane</keyword>
<name>A0AAD8W2T2_LOLMU</name>
<dbReference type="PANTHER" id="PTHR31325">
    <property type="entry name" value="OS01G0798800 PROTEIN-RELATED"/>
    <property type="match status" value="1"/>
</dbReference>
<feature type="region of interest" description="Disordered" evidence="1">
    <location>
        <begin position="790"/>
        <end position="820"/>
    </location>
</feature>
<evidence type="ECO:0000313" key="5">
    <source>
        <dbReference type="Proteomes" id="UP001231189"/>
    </source>
</evidence>
<evidence type="ECO:0000256" key="2">
    <source>
        <dbReference type="SAM" id="Phobius"/>
    </source>
</evidence>
<gene>
    <name evidence="4" type="ORF">QYE76_007062</name>
</gene>
<dbReference type="InterPro" id="IPR025315">
    <property type="entry name" value="DUF4220"/>
</dbReference>
<dbReference type="AlphaFoldDB" id="A0AAD8W2T2"/>
<feature type="compositionally biased region" description="Low complexity" evidence="1">
    <location>
        <begin position="802"/>
        <end position="820"/>
    </location>
</feature>
<feature type="transmembrane region" description="Helical" evidence="2">
    <location>
        <begin position="13"/>
        <end position="35"/>
    </location>
</feature>
<feature type="region of interest" description="Disordered" evidence="1">
    <location>
        <begin position="283"/>
        <end position="317"/>
    </location>
</feature>
<protein>
    <recommendedName>
        <fullName evidence="3">DUF4220 domain-containing protein</fullName>
    </recommendedName>
</protein>
<evidence type="ECO:0000256" key="1">
    <source>
        <dbReference type="SAM" id="MobiDB-lite"/>
    </source>
</evidence>
<dbReference type="EMBL" id="JAUUTY010000005">
    <property type="protein sequence ID" value="KAK1632747.1"/>
    <property type="molecule type" value="Genomic_DNA"/>
</dbReference>
<evidence type="ECO:0000259" key="3">
    <source>
        <dbReference type="Pfam" id="PF13968"/>
    </source>
</evidence>
<evidence type="ECO:0000313" key="4">
    <source>
        <dbReference type="EMBL" id="KAK1632747.1"/>
    </source>
</evidence>
<dbReference type="InterPro" id="IPR007658">
    <property type="entry name" value="DUF594"/>
</dbReference>
<organism evidence="4 5">
    <name type="scientific">Lolium multiflorum</name>
    <name type="common">Italian ryegrass</name>
    <name type="synonym">Lolium perenne subsp. multiflorum</name>
    <dbReference type="NCBI Taxonomy" id="4521"/>
    <lineage>
        <taxon>Eukaryota</taxon>
        <taxon>Viridiplantae</taxon>
        <taxon>Streptophyta</taxon>
        <taxon>Embryophyta</taxon>
        <taxon>Tracheophyta</taxon>
        <taxon>Spermatophyta</taxon>
        <taxon>Magnoliopsida</taxon>
        <taxon>Liliopsida</taxon>
        <taxon>Poales</taxon>
        <taxon>Poaceae</taxon>
        <taxon>BOP clade</taxon>
        <taxon>Pooideae</taxon>
        <taxon>Poodae</taxon>
        <taxon>Poeae</taxon>
        <taxon>Poeae Chloroplast Group 2 (Poeae type)</taxon>
        <taxon>Loliodinae</taxon>
        <taxon>Loliinae</taxon>
        <taxon>Lolium</taxon>
    </lineage>
</organism>
<keyword evidence="5" id="KW-1185">Reference proteome</keyword>
<dbReference type="Proteomes" id="UP001231189">
    <property type="component" value="Unassembled WGS sequence"/>
</dbReference>
<proteinExistence type="predicted"/>
<accession>A0AAD8W2T2</accession>
<dbReference type="Pfam" id="PF04578">
    <property type="entry name" value="DUF594"/>
    <property type="match status" value="1"/>
</dbReference>
<keyword evidence="2" id="KW-0472">Membrane</keyword>
<sequence length="820" mass="93091">MGLSSAVDWWEEWQLRILVLGSLGIQWLLFISATLRKLAIPSWSRSIIWLTYLGSDALAIYGLATLFNRQRKQDYSSANSNSILEVVWAPVLLMHLGGQDRITAYNIEDNDLWTRHFLTAVSQITVAIYVFCKSWPGGNKRLLQASILFFVPGILKCIEKPWALKSASFNSLVSLSGPYWLIARVHPGKASQTVRPSVMGRRVGKAIPLEDYVQKARALILDKCHPQATGEATATDLGNNHVPQVQGEANEVDFEGNHHRQAQGEGAAIDLEPNHIPQAQEEADEVDLEANHHCQSNEEEDADELKPNHAPKDSSQHLAKLLSKERERKRLDLEARKLFVDLASSYPDRLSILKTFLVHDVDKRAYYSLQEVIFETFDMLYTKVKMVAMFQTPLPVDLTLMSAFSVYVRGAAMYLPFAAIGLFHKSRRENYNVNDIKVTYALFCCTAALEIFSMYSMKLKMRSSGMVAQYSLLGFFVRNERHTKKMSILSSFNCKDFLDQRWCMDSCSSSPEIIELVLGHVKGWWKDYIVDAASYMKFNDHRGQWTLQRSGCDQVLEWSLNRPFDESVLLWHIATDLCFYQQVDRSVSNDKSATGCREISNYMIYLLFVNPEMLLSGTRRNLFMVASAELEEILMVDKKLLKKIVKGDKPSLVETLKRNKSFLKYLKGKGPSPEEIERGFVQRIIANLQPTECREEDPAYTESPTDTKHYPAAQEGFIQEALKISQVLLALGDEKMWEVIEGVWVEMLCFSASRCRGYLHAKRMGSGVELLTYIWFLLSRMGMETLPERMQRTEVSSGGGTSSTPSSTPQVSTTTDEAVR</sequence>
<comment type="caution">
    <text evidence="4">The sequence shown here is derived from an EMBL/GenBank/DDBJ whole genome shotgun (WGS) entry which is preliminary data.</text>
</comment>
<reference evidence="4" key="1">
    <citation type="submission" date="2023-07" db="EMBL/GenBank/DDBJ databases">
        <title>A chromosome-level genome assembly of Lolium multiflorum.</title>
        <authorList>
            <person name="Chen Y."/>
            <person name="Copetti D."/>
            <person name="Kolliker R."/>
            <person name="Studer B."/>
        </authorList>
    </citation>
    <scope>NUCLEOTIDE SEQUENCE</scope>
    <source>
        <strain evidence="4">02402/16</strain>
        <tissue evidence="4">Leaf</tissue>
    </source>
</reference>
<dbReference type="Pfam" id="PF13968">
    <property type="entry name" value="DUF4220"/>
    <property type="match status" value="1"/>
</dbReference>
<feature type="compositionally biased region" description="Basic and acidic residues" evidence="1">
    <location>
        <begin position="304"/>
        <end position="315"/>
    </location>
</feature>
<keyword evidence="2" id="KW-1133">Transmembrane helix</keyword>
<feature type="domain" description="DUF4220" evidence="3">
    <location>
        <begin position="49"/>
        <end position="502"/>
    </location>
</feature>